<proteinExistence type="predicted"/>
<keyword evidence="1" id="KW-0175">Coiled coil</keyword>
<gene>
    <name evidence="2" type="ORF">D9N54_19985</name>
</gene>
<organism evidence="2">
    <name type="scientific">Salmonella enterica</name>
    <name type="common">Salmonella choleraesuis</name>
    <dbReference type="NCBI Taxonomy" id="28901"/>
    <lineage>
        <taxon>Bacteria</taxon>
        <taxon>Pseudomonadati</taxon>
        <taxon>Pseudomonadota</taxon>
        <taxon>Gammaproteobacteria</taxon>
        <taxon>Enterobacterales</taxon>
        <taxon>Enterobacteriaceae</taxon>
        <taxon>Salmonella</taxon>
    </lineage>
</organism>
<name>A0A5T3EJR1_SALER</name>
<feature type="coiled-coil region" evidence="1">
    <location>
        <begin position="122"/>
        <end position="149"/>
    </location>
</feature>
<evidence type="ECO:0000313" key="2">
    <source>
        <dbReference type="EMBL" id="EAN2043098.1"/>
    </source>
</evidence>
<dbReference type="EMBL" id="AACXJM010000045">
    <property type="protein sequence ID" value="EAN2043098.1"/>
    <property type="molecule type" value="Genomic_DNA"/>
</dbReference>
<reference evidence="2" key="1">
    <citation type="submission" date="2018-10" db="EMBL/GenBank/DDBJ databases">
        <authorList>
            <consortium name="PulseNet: The National Subtyping Network for Foodborne Disease Surveillance"/>
            <person name="Tarr C.L."/>
            <person name="Trees E."/>
            <person name="Katz L.S."/>
            <person name="Carleton-Romer H.A."/>
            <person name="Stroika S."/>
            <person name="Kucerova Z."/>
            <person name="Roache K.F."/>
            <person name="Sabol A.L."/>
            <person name="Besser J."/>
            <person name="Gerner-Smidt P."/>
        </authorList>
    </citation>
    <scope>NUCLEOTIDE SEQUENCE</scope>
    <source>
        <strain evidence="2">PNUSAS056738</strain>
    </source>
</reference>
<evidence type="ECO:0000256" key="1">
    <source>
        <dbReference type="SAM" id="Coils"/>
    </source>
</evidence>
<feature type="non-terminal residue" evidence="2">
    <location>
        <position position="180"/>
    </location>
</feature>
<protein>
    <submittedName>
        <fullName evidence="2">Uncharacterized protein</fullName>
    </submittedName>
</protein>
<dbReference type="AlphaFoldDB" id="A0A5T3EJR1"/>
<comment type="caution">
    <text evidence="2">The sequence shown here is derived from an EMBL/GenBank/DDBJ whole genome shotgun (WGS) entry which is preliminary data.</text>
</comment>
<accession>A0A5T3EJR1</accession>
<sequence>MLVSLVDYHMDFFEKTNADKNSIGFTYQDYVALKHALELKPEEHIGIEVYDDLHLESIEGHKTFIQVKHSINKSNITNKDIDLWKTLYNWSEAIKTIGDKSISLIFYTNKGLTLEPGIVQLLTNDTKDIEKIKDEIEKIEQDHKNKSDDLYKYISIINSLDSNSSKRLFNSISFQHSEDG</sequence>